<accession>A0A6S6SVI5</accession>
<dbReference type="EMBL" id="CACVAW010000040">
    <property type="protein sequence ID" value="CAA6809972.1"/>
    <property type="molecule type" value="Genomic_DNA"/>
</dbReference>
<evidence type="ECO:0000313" key="2">
    <source>
        <dbReference type="EMBL" id="CAA6809972.1"/>
    </source>
</evidence>
<dbReference type="SUPFAM" id="SSF51445">
    <property type="entry name" value="(Trans)glycosidases"/>
    <property type="match status" value="1"/>
</dbReference>
<evidence type="ECO:0008006" key="3">
    <source>
        <dbReference type="Google" id="ProtNLM"/>
    </source>
</evidence>
<keyword evidence="1" id="KW-1133">Transmembrane helix</keyword>
<keyword evidence="1" id="KW-0472">Membrane</keyword>
<dbReference type="AlphaFoldDB" id="A0A6S6SVI5"/>
<keyword evidence="1" id="KW-0812">Transmembrane</keyword>
<dbReference type="Gene3D" id="3.20.20.80">
    <property type="entry name" value="Glycosidases"/>
    <property type="match status" value="1"/>
</dbReference>
<dbReference type="InterPro" id="IPR017853">
    <property type="entry name" value="GH"/>
</dbReference>
<name>A0A6S6SVI5_9BACT</name>
<gene>
    <name evidence="2" type="ORF">HELGO_WM5949</name>
</gene>
<sequence>MTNFIWDKHSDQPYPIKDKSFKRLIFKKSLFENFKLIFTNLIMFPIVLLRYLFIGSKKNINTDKFIGLGVDSNKSARIQFQLLKDLNIKQVLIRIPLSDIENLDKYVEFIKEFQGFDILINILQDRRHIEDLKLLKDSISQIFEITSVYASKYQIGNAVNRKKWAFFNMGEYMDFYKIVQDIRDDKYPHIKLIGSCVIDFEYYFTIRTLFNFRKIKYDVLSSLLYVDRRGDPTNTQMGFDLYKKIKLLFAISKTSPKTKDEIYITETNWPISGTAPYAPTSEKECVSVEEYSEYLVKYFFIALSSGMIDRVYWHQLIAPGYGLIDDREGFVKYKSFFVLKHIIHIIEDSKITYSKISAKKGLIVLEKENQNISVVWGKEYLLNSYQKGFDIYLDEIKEIKENEIGYIVEPKN</sequence>
<proteinExistence type="predicted"/>
<organism evidence="2">
    <name type="scientific">uncultured Campylobacterales bacterium</name>
    <dbReference type="NCBI Taxonomy" id="352960"/>
    <lineage>
        <taxon>Bacteria</taxon>
        <taxon>Pseudomonadati</taxon>
        <taxon>Campylobacterota</taxon>
        <taxon>Epsilonproteobacteria</taxon>
        <taxon>Campylobacterales</taxon>
        <taxon>environmental samples</taxon>
    </lineage>
</organism>
<feature type="transmembrane region" description="Helical" evidence="1">
    <location>
        <begin position="36"/>
        <end position="54"/>
    </location>
</feature>
<protein>
    <recommendedName>
        <fullName evidence="3">Glycosyl hydrolase</fullName>
    </recommendedName>
</protein>
<evidence type="ECO:0000256" key="1">
    <source>
        <dbReference type="SAM" id="Phobius"/>
    </source>
</evidence>
<reference evidence="2" key="1">
    <citation type="submission" date="2020-01" db="EMBL/GenBank/DDBJ databases">
        <authorList>
            <person name="Meier V. D."/>
            <person name="Meier V D."/>
        </authorList>
    </citation>
    <scope>NUCLEOTIDE SEQUENCE</scope>
    <source>
        <strain evidence="2">HLG_WM_MAG_12</strain>
    </source>
</reference>